<dbReference type="PROSITE" id="PS51526">
    <property type="entry name" value="RFX_DBD"/>
    <property type="match status" value="1"/>
</dbReference>
<proteinExistence type="predicted"/>
<dbReference type="InterPro" id="IPR003150">
    <property type="entry name" value="DNA-bd_RFX"/>
</dbReference>
<dbReference type="STRING" id="984486.A0A1E3QMM3"/>
<dbReference type="Proteomes" id="UP000094336">
    <property type="component" value="Unassembled WGS sequence"/>
</dbReference>
<dbReference type="InterPro" id="IPR036388">
    <property type="entry name" value="WH-like_DNA-bd_sf"/>
</dbReference>
<dbReference type="PANTHER" id="PTHR12619:SF5">
    <property type="entry name" value="TRANSCRIPTION FACTOR RFX4"/>
    <property type="match status" value="1"/>
</dbReference>
<name>A0A1E3QMM3_9ASCO</name>
<dbReference type="AlphaFoldDB" id="A0A1E3QMM3"/>
<feature type="region of interest" description="Disordered" evidence="2">
    <location>
        <begin position="1"/>
        <end position="36"/>
    </location>
</feature>
<dbReference type="GO" id="GO:0000978">
    <property type="term" value="F:RNA polymerase II cis-regulatory region sequence-specific DNA binding"/>
    <property type="evidence" value="ECO:0007669"/>
    <property type="project" value="TreeGrafter"/>
</dbReference>
<dbReference type="Gene3D" id="1.10.10.10">
    <property type="entry name" value="Winged helix-like DNA-binding domain superfamily/Winged helix DNA-binding domain"/>
    <property type="match status" value="1"/>
</dbReference>
<evidence type="ECO:0000256" key="2">
    <source>
        <dbReference type="SAM" id="MobiDB-lite"/>
    </source>
</evidence>
<feature type="compositionally biased region" description="Polar residues" evidence="2">
    <location>
        <begin position="1"/>
        <end position="11"/>
    </location>
</feature>
<dbReference type="OrthoDB" id="10056949at2759"/>
<gene>
    <name evidence="4" type="ORF">BABINDRAFT_162051</name>
</gene>
<dbReference type="InterPro" id="IPR039779">
    <property type="entry name" value="RFX-like"/>
</dbReference>
<evidence type="ECO:0000259" key="3">
    <source>
        <dbReference type="PROSITE" id="PS51526"/>
    </source>
</evidence>
<feature type="region of interest" description="Disordered" evidence="2">
    <location>
        <begin position="219"/>
        <end position="250"/>
    </location>
</feature>
<keyword evidence="1" id="KW-0238">DNA-binding</keyword>
<dbReference type="GeneID" id="30147000"/>
<accession>A0A1E3QMM3</accession>
<sequence length="958" mass="107111">MSNGNQDSPYQNAYGPYEPSQQENLPPGYNYDPEYFPVRPPGSSQFALPQIAPDGSVIQNLYYPDPNVAYVTTPQYGYPYLLPHQNSQILPQHLQPPFQIPPHQLQPSFQILPQLLESPLRPQEAPSYRAPVTPGRGHARKRSRTIRDAVPPPDFTPRHKSQNANASISTHLDRIRLEGARAMASPQRGTGPVVQNVYDVAAYQQHLVAGLAAAPSLTSDPSLVPSSSLAASPSPAIPGRRGHTRNASSVSFNLPSDMSDASYEVLLEAQQSKANMVSIPLLAETLGITATGIKLRQDEIHQKYAKNNKLINRNLKQLKENTDRYRLVFSIRCLLDTAYLPEETRVPGGHYFPLPLPLSQYETNNVYSDPGSTSASFSFPGTHETATPRSLIFKAYDLLCFQNEVKPLGVSAMGKLIKLIWPTISTKRLGVRGNSKYHYMGIQICDWVNELCDQYDDDNYEEEFMERKRNTDGNSFESTSSLARTSVGSLNAGTSYVSIDAAAPGELVYPAALHVNLEDRTDLHNLPNSPYLSFIRPDLPLNSIFSGQTEPVKLLTAIFRPLNPYSVFPRNHTAIQTHILAFRDRLLASTRADAMVECQNAIIALLTASMTYYEQRDEARVNLIDLCCYQDVLVYCSVLAYCQEEEPQPPVSPQRQTSASSQTLTKYPVSPSFDFLVLNYFKLFKAKLLEVFPKDNSFKKINRSRLTNAYKFSSCLSQLHKCHHLAVGVSDSFVTLPAVLTGMYRTWLRLILGTRLSQASDPVYSLFSTTDDVEFFLNRNEFLLLSLTYAPPESRDLFSKEGVVANIDYILRSLVPRFLRKLPDDDASSELPVGVGTLHIYSASRINIRSYTLKFAQFIDSLPALCGVEADDADRLKINSVLLIIQHLSDNVFQSVVGDEPLSLGNSTTPTPVDPPTDVPVTQWWQLKCWLEYFVKFIFEVHGLNEEIQELITPNPDA</sequence>
<dbReference type="EMBL" id="KV454433">
    <property type="protein sequence ID" value="ODQ78966.1"/>
    <property type="molecule type" value="Genomic_DNA"/>
</dbReference>
<evidence type="ECO:0000256" key="1">
    <source>
        <dbReference type="ARBA" id="ARBA00023125"/>
    </source>
</evidence>
<evidence type="ECO:0000313" key="5">
    <source>
        <dbReference type="Proteomes" id="UP000094336"/>
    </source>
</evidence>
<feature type="domain" description="RFX-type winged-helix" evidence="3">
    <location>
        <begin position="350"/>
        <end position="446"/>
    </location>
</feature>
<organism evidence="4 5">
    <name type="scientific">Babjeviella inositovora NRRL Y-12698</name>
    <dbReference type="NCBI Taxonomy" id="984486"/>
    <lineage>
        <taxon>Eukaryota</taxon>
        <taxon>Fungi</taxon>
        <taxon>Dikarya</taxon>
        <taxon>Ascomycota</taxon>
        <taxon>Saccharomycotina</taxon>
        <taxon>Pichiomycetes</taxon>
        <taxon>Serinales incertae sedis</taxon>
        <taxon>Babjeviella</taxon>
    </lineage>
</organism>
<reference evidence="5" key="1">
    <citation type="submission" date="2016-05" db="EMBL/GenBank/DDBJ databases">
        <title>Comparative genomics of biotechnologically important yeasts.</title>
        <authorList>
            <consortium name="DOE Joint Genome Institute"/>
            <person name="Riley R."/>
            <person name="Haridas S."/>
            <person name="Wolfe K.H."/>
            <person name="Lopes M.R."/>
            <person name="Hittinger C.T."/>
            <person name="Goker M."/>
            <person name="Salamov A."/>
            <person name="Wisecaver J."/>
            <person name="Long T.M."/>
            <person name="Aerts A.L."/>
            <person name="Barry K."/>
            <person name="Choi C."/>
            <person name="Clum A."/>
            <person name="Coughlan A.Y."/>
            <person name="Deshpande S."/>
            <person name="Douglass A.P."/>
            <person name="Hanson S.J."/>
            <person name="Klenk H.-P."/>
            <person name="Labutti K."/>
            <person name="Lapidus A."/>
            <person name="Lindquist E."/>
            <person name="Lipzen A."/>
            <person name="Meier-Kolthoff J.P."/>
            <person name="Ohm R.A."/>
            <person name="Otillar R.P."/>
            <person name="Pangilinan J."/>
            <person name="Peng Y."/>
            <person name="Rokas A."/>
            <person name="Rosa C.A."/>
            <person name="Scheuner C."/>
            <person name="Sibirny A.A."/>
            <person name="Slot J.C."/>
            <person name="Stielow J.B."/>
            <person name="Sun H."/>
            <person name="Kurtzman C.P."/>
            <person name="Blackwell M."/>
            <person name="Grigoriev I.V."/>
            <person name="Jeffries T.W."/>
        </authorList>
    </citation>
    <scope>NUCLEOTIDE SEQUENCE [LARGE SCALE GENOMIC DNA]</scope>
    <source>
        <strain evidence="5">NRRL Y-12698</strain>
    </source>
</reference>
<dbReference type="PANTHER" id="PTHR12619">
    <property type="entry name" value="RFX TRANSCRIPTION FACTOR FAMILY"/>
    <property type="match status" value="1"/>
</dbReference>
<evidence type="ECO:0000313" key="4">
    <source>
        <dbReference type="EMBL" id="ODQ78966.1"/>
    </source>
</evidence>
<feature type="compositionally biased region" description="Low complexity" evidence="2">
    <location>
        <begin position="219"/>
        <end position="238"/>
    </location>
</feature>
<dbReference type="Pfam" id="PF02257">
    <property type="entry name" value="RFX_DNA_binding"/>
    <property type="match status" value="1"/>
</dbReference>
<dbReference type="GO" id="GO:0000981">
    <property type="term" value="F:DNA-binding transcription factor activity, RNA polymerase II-specific"/>
    <property type="evidence" value="ECO:0007669"/>
    <property type="project" value="TreeGrafter"/>
</dbReference>
<feature type="region of interest" description="Disordered" evidence="2">
    <location>
        <begin position="124"/>
        <end position="163"/>
    </location>
</feature>
<dbReference type="InterPro" id="IPR036390">
    <property type="entry name" value="WH_DNA-bd_sf"/>
</dbReference>
<protein>
    <recommendedName>
        <fullName evidence="3">RFX-type winged-helix domain-containing protein</fullName>
    </recommendedName>
</protein>
<keyword evidence="5" id="KW-1185">Reference proteome</keyword>
<dbReference type="SUPFAM" id="SSF46785">
    <property type="entry name" value="Winged helix' DNA-binding domain"/>
    <property type="match status" value="1"/>
</dbReference>
<dbReference type="RefSeq" id="XP_018984294.1">
    <property type="nucleotide sequence ID" value="XM_019129147.1"/>
</dbReference>